<evidence type="ECO:0000313" key="2">
    <source>
        <dbReference type="EMBL" id="SMX86023.1"/>
    </source>
</evidence>
<dbReference type="EMBL" id="FXZC01000004">
    <property type="protein sequence ID" value="SMX86023.1"/>
    <property type="molecule type" value="Genomic_DNA"/>
</dbReference>
<dbReference type="Pfam" id="PF07077">
    <property type="entry name" value="DUF1345"/>
    <property type="match status" value="1"/>
</dbReference>
<feature type="transmembrane region" description="Helical" evidence="1">
    <location>
        <begin position="21"/>
        <end position="42"/>
    </location>
</feature>
<evidence type="ECO:0000256" key="1">
    <source>
        <dbReference type="SAM" id="Phobius"/>
    </source>
</evidence>
<proteinExistence type="predicted"/>
<feature type="transmembrane region" description="Helical" evidence="1">
    <location>
        <begin position="54"/>
        <end position="72"/>
    </location>
</feature>
<feature type="transmembrane region" description="Helical" evidence="1">
    <location>
        <begin position="99"/>
        <end position="127"/>
    </location>
</feature>
<keyword evidence="1" id="KW-0812">Transmembrane</keyword>
<keyword evidence="1" id="KW-0472">Membrane</keyword>
<organism evidence="2 3">
    <name type="scientific">Brevibacterium casei CIP 102111</name>
    <dbReference type="NCBI Taxonomy" id="1255625"/>
    <lineage>
        <taxon>Bacteria</taxon>
        <taxon>Bacillati</taxon>
        <taxon>Actinomycetota</taxon>
        <taxon>Actinomycetes</taxon>
        <taxon>Micrococcales</taxon>
        <taxon>Brevibacteriaceae</taxon>
        <taxon>Brevibacterium</taxon>
    </lineage>
</organism>
<evidence type="ECO:0000313" key="3">
    <source>
        <dbReference type="Proteomes" id="UP000234333"/>
    </source>
</evidence>
<feature type="transmembrane region" description="Helical" evidence="1">
    <location>
        <begin position="222"/>
        <end position="244"/>
    </location>
</feature>
<protein>
    <submittedName>
        <fullName evidence="2">Uncharacterized membrane protein</fullName>
    </submittedName>
</protein>
<dbReference type="InterPro" id="IPR009781">
    <property type="entry name" value="DUF1345"/>
</dbReference>
<keyword evidence="1" id="KW-1133">Transmembrane helix</keyword>
<accession>A0A2H1JF29</accession>
<gene>
    <name evidence="2" type="ORF">BC102111_02179</name>
</gene>
<name>A0A2H1JF29_9MICO</name>
<reference evidence="3" key="1">
    <citation type="submission" date="2017-03" db="EMBL/GenBank/DDBJ databases">
        <authorList>
            <person name="Monnet C."/>
        </authorList>
    </citation>
    <scope>NUCLEOTIDE SEQUENCE [LARGE SCALE GENOMIC DNA]</scope>
    <source>
        <strain evidence="3">CIP 102111</strain>
    </source>
</reference>
<sequence>MRPRHSQMITISDDARSNVSILPAVVVGGVVVLGLGLTPLGSHDSQLTDATQRLIEIFLIGWPVYALVYLLWTHAGLKDLTETELVVHSRWAIARRRRWISILLSSGGAVSWTIIAASVAILLNLYLITVGDEARSGMAAVLGLANVVASWAVMVYSFALEYMRLDLREGGSAGARQLEFDMGGNRTFGDYLTFSVLSSTMTAALPGKAITRAGWTLVRTNVIVAFAFNSIVVATLVSMILSSVTM</sequence>
<feature type="transmembrane region" description="Helical" evidence="1">
    <location>
        <begin position="139"/>
        <end position="159"/>
    </location>
</feature>
<dbReference type="AlphaFoldDB" id="A0A2H1JF29"/>
<dbReference type="Proteomes" id="UP000234333">
    <property type="component" value="Unassembled WGS sequence"/>
</dbReference>